<evidence type="ECO:0000313" key="1">
    <source>
        <dbReference type="EMBL" id="KAJ0101385.1"/>
    </source>
</evidence>
<comment type="caution">
    <text evidence="1">The sequence shown here is derived from an EMBL/GenBank/DDBJ whole genome shotgun (WGS) entry which is preliminary data.</text>
</comment>
<gene>
    <name evidence="1" type="ORF">Patl1_05148</name>
</gene>
<evidence type="ECO:0000313" key="2">
    <source>
        <dbReference type="Proteomes" id="UP001164250"/>
    </source>
</evidence>
<name>A0ACC1BQW8_9ROSI</name>
<dbReference type="Proteomes" id="UP001164250">
    <property type="component" value="Chromosome 3"/>
</dbReference>
<accession>A0ACC1BQW8</accession>
<dbReference type="EMBL" id="CM047899">
    <property type="protein sequence ID" value="KAJ0101385.1"/>
    <property type="molecule type" value="Genomic_DNA"/>
</dbReference>
<reference evidence="2" key="1">
    <citation type="journal article" date="2023" name="G3 (Bethesda)">
        <title>Genome assembly and association tests identify interacting loci associated with vigor, precocity, and sex in interspecific pistachio rootstocks.</title>
        <authorList>
            <person name="Palmer W."/>
            <person name="Jacygrad E."/>
            <person name="Sagayaradj S."/>
            <person name="Cavanaugh K."/>
            <person name="Han R."/>
            <person name="Bertier L."/>
            <person name="Beede B."/>
            <person name="Kafkas S."/>
            <person name="Golino D."/>
            <person name="Preece J."/>
            <person name="Michelmore R."/>
        </authorList>
    </citation>
    <scope>NUCLEOTIDE SEQUENCE [LARGE SCALE GENOMIC DNA]</scope>
</reference>
<sequence>MIKGLGLGRDATLQAIRKSGIF</sequence>
<organism evidence="1 2">
    <name type="scientific">Pistacia atlantica</name>
    <dbReference type="NCBI Taxonomy" id="434234"/>
    <lineage>
        <taxon>Eukaryota</taxon>
        <taxon>Viridiplantae</taxon>
        <taxon>Streptophyta</taxon>
        <taxon>Embryophyta</taxon>
        <taxon>Tracheophyta</taxon>
        <taxon>Spermatophyta</taxon>
        <taxon>Magnoliopsida</taxon>
        <taxon>eudicotyledons</taxon>
        <taxon>Gunneridae</taxon>
        <taxon>Pentapetalae</taxon>
        <taxon>rosids</taxon>
        <taxon>malvids</taxon>
        <taxon>Sapindales</taxon>
        <taxon>Anacardiaceae</taxon>
        <taxon>Pistacia</taxon>
    </lineage>
</organism>
<proteinExistence type="predicted"/>
<protein>
    <submittedName>
        <fullName evidence="1">Uncharacterized protein</fullName>
    </submittedName>
</protein>
<keyword evidence="2" id="KW-1185">Reference proteome</keyword>